<dbReference type="InterPro" id="IPR045074">
    <property type="entry name" value="GST_C_Tau"/>
</dbReference>
<protein>
    <recommendedName>
        <fullName evidence="1">glutathione transferase</fullName>
        <ecNumber evidence="1">2.5.1.18</ecNumber>
    </recommendedName>
</protein>
<dbReference type="InterPro" id="IPR004045">
    <property type="entry name" value="Glutathione_S-Trfase_N"/>
</dbReference>
<dbReference type="EC" id="2.5.1.18" evidence="1"/>
<keyword evidence="8" id="KW-1185">Reference proteome</keyword>
<gene>
    <name evidence="7" type="ORF">KI387_021728</name>
</gene>
<dbReference type="SFLD" id="SFLDG00358">
    <property type="entry name" value="Main_(cytGST)"/>
    <property type="match status" value="1"/>
</dbReference>
<comment type="similarity">
    <text evidence="4">Belongs to the GST superfamily.</text>
</comment>
<keyword evidence="2" id="KW-0808">Transferase</keyword>
<dbReference type="InterPro" id="IPR004046">
    <property type="entry name" value="GST_C"/>
</dbReference>
<evidence type="ECO:0000256" key="2">
    <source>
        <dbReference type="ARBA" id="ARBA00022679"/>
    </source>
</evidence>
<dbReference type="Proteomes" id="UP000824469">
    <property type="component" value="Unassembled WGS sequence"/>
</dbReference>
<feature type="domain" description="GST C-terminal" evidence="6">
    <location>
        <begin position="90"/>
        <end position="212"/>
    </location>
</feature>
<evidence type="ECO:0000256" key="1">
    <source>
        <dbReference type="ARBA" id="ARBA00012452"/>
    </source>
</evidence>
<dbReference type="Gene3D" id="3.40.30.10">
    <property type="entry name" value="Glutaredoxin"/>
    <property type="match status" value="1"/>
</dbReference>
<dbReference type="PROSITE" id="PS50404">
    <property type="entry name" value="GST_NTER"/>
    <property type="match status" value="1"/>
</dbReference>
<dbReference type="Gene3D" id="1.20.1050.10">
    <property type="match status" value="1"/>
</dbReference>
<organism evidence="7 8">
    <name type="scientific">Taxus chinensis</name>
    <name type="common">Chinese yew</name>
    <name type="synonym">Taxus wallichiana var. chinensis</name>
    <dbReference type="NCBI Taxonomy" id="29808"/>
    <lineage>
        <taxon>Eukaryota</taxon>
        <taxon>Viridiplantae</taxon>
        <taxon>Streptophyta</taxon>
        <taxon>Embryophyta</taxon>
        <taxon>Tracheophyta</taxon>
        <taxon>Spermatophyta</taxon>
        <taxon>Pinopsida</taxon>
        <taxon>Pinidae</taxon>
        <taxon>Conifers II</taxon>
        <taxon>Cupressales</taxon>
        <taxon>Taxaceae</taxon>
        <taxon>Taxus</taxon>
    </lineage>
</organism>
<sequence>MATQDDVKVLSFFASPYVMRVLIALEEKGINYESLPQNFPEKSPLLLEMNPVYKKVPVLIHNGKPVAESLIALQYIDEVWTSGPAFLPADPYDRAVVRFWADYVDKKIYEPETRIFKSTGEEHESGKQEFIENLVLFEETLKGKDYFGGDKFGLVDIMFAPEISWFPVCEIVGGFKIPMEEKFPRIAAWMKKCKERESVKKTLPEHENLLEFGTM</sequence>
<dbReference type="InterPro" id="IPR040079">
    <property type="entry name" value="Glutathione_S-Trfase"/>
</dbReference>
<evidence type="ECO:0000256" key="4">
    <source>
        <dbReference type="RuleBase" id="RU003494"/>
    </source>
</evidence>
<dbReference type="SUPFAM" id="SSF47616">
    <property type="entry name" value="GST C-terminal domain-like"/>
    <property type="match status" value="1"/>
</dbReference>
<evidence type="ECO:0000259" key="5">
    <source>
        <dbReference type="PROSITE" id="PS50404"/>
    </source>
</evidence>
<dbReference type="CDD" id="cd03058">
    <property type="entry name" value="GST_N_Tau"/>
    <property type="match status" value="1"/>
</dbReference>
<dbReference type="SUPFAM" id="SSF52833">
    <property type="entry name" value="Thioredoxin-like"/>
    <property type="match status" value="1"/>
</dbReference>
<dbReference type="Pfam" id="PF02798">
    <property type="entry name" value="GST_N"/>
    <property type="match status" value="1"/>
</dbReference>
<dbReference type="CDD" id="cd03185">
    <property type="entry name" value="GST_C_Tau"/>
    <property type="match status" value="1"/>
</dbReference>
<evidence type="ECO:0000313" key="7">
    <source>
        <dbReference type="EMBL" id="KAH9319959.1"/>
    </source>
</evidence>
<dbReference type="PROSITE" id="PS50405">
    <property type="entry name" value="GST_CTER"/>
    <property type="match status" value="1"/>
</dbReference>
<proteinExistence type="inferred from homology"/>
<dbReference type="GO" id="GO:0006749">
    <property type="term" value="P:glutathione metabolic process"/>
    <property type="evidence" value="ECO:0007669"/>
    <property type="project" value="InterPro"/>
</dbReference>
<accession>A0AA38GAS2</accession>
<dbReference type="OMA" id="YYSWFEA"/>
<dbReference type="SFLD" id="SFLDG01152">
    <property type="entry name" value="Main.3:_Omega-_and_Tau-like"/>
    <property type="match status" value="1"/>
</dbReference>
<dbReference type="AlphaFoldDB" id="A0AA38GAS2"/>
<feature type="domain" description="GST N-terminal" evidence="5">
    <location>
        <begin position="5"/>
        <end position="84"/>
    </location>
</feature>
<dbReference type="PANTHER" id="PTHR11260:SF781">
    <property type="entry name" value="GLUTATHIONE S-TRANSFERASE U19"/>
    <property type="match status" value="1"/>
</dbReference>
<feature type="non-terminal residue" evidence="7">
    <location>
        <position position="1"/>
    </location>
</feature>
<name>A0AA38GAS2_TAXCH</name>
<dbReference type="GO" id="GO:0005737">
    <property type="term" value="C:cytoplasm"/>
    <property type="evidence" value="ECO:0007669"/>
    <property type="project" value="TreeGrafter"/>
</dbReference>
<dbReference type="SFLD" id="SFLDS00019">
    <property type="entry name" value="Glutathione_Transferase_(cytos"/>
    <property type="match status" value="1"/>
</dbReference>
<dbReference type="GO" id="GO:0004364">
    <property type="term" value="F:glutathione transferase activity"/>
    <property type="evidence" value="ECO:0007669"/>
    <property type="project" value="UniProtKB-EC"/>
</dbReference>
<dbReference type="FunFam" id="1.20.1050.10:FF:000016">
    <property type="entry name" value="Glutathione S-transferase U9"/>
    <property type="match status" value="1"/>
</dbReference>
<evidence type="ECO:0000313" key="8">
    <source>
        <dbReference type="Proteomes" id="UP000824469"/>
    </source>
</evidence>
<reference evidence="7 8" key="1">
    <citation type="journal article" date="2021" name="Nat. Plants">
        <title>The Taxus genome provides insights into paclitaxel biosynthesis.</title>
        <authorList>
            <person name="Xiong X."/>
            <person name="Gou J."/>
            <person name="Liao Q."/>
            <person name="Li Y."/>
            <person name="Zhou Q."/>
            <person name="Bi G."/>
            <person name="Li C."/>
            <person name="Du R."/>
            <person name="Wang X."/>
            <person name="Sun T."/>
            <person name="Guo L."/>
            <person name="Liang H."/>
            <person name="Lu P."/>
            <person name="Wu Y."/>
            <person name="Zhang Z."/>
            <person name="Ro D.K."/>
            <person name="Shang Y."/>
            <person name="Huang S."/>
            <person name="Yan J."/>
        </authorList>
    </citation>
    <scope>NUCLEOTIDE SEQUENCE [LARGE SCALE GENOMIC DNA]</scope>
    <source>
        <strain evidence="7">Ta-2019</strain>
    </source>
</reference>
<dbReference type="GO" id="GO:0009407">
    <property type="term" value="P:toxin catabolic process"/>
    <property type="evidence" value="ECO:0007669"/>
    <property type="project" value="UniProtKB-ARBA"/>
</dbReference>
<dbReference type="FunFam" id="3.40.30.10:FF:000014">
    <property type="entry name" value="Tau class glutathione S-transferase"/>
    <property type="match status" value="1"/>
</dbReference>
<dbReference type="Pfam" id="PF00043">
    <property type="entry name" value="GST_C"/>
    <property type="match status" value="1"/>
</dbReference>
<dbReference type="PANTHER" id="PTHR11260">
    <property type="entry name" value="GLUTATHIONE S-TRANSFERASE, GST, SUPERFAMILY, GST DOMAIN CONTAINING"/>
    <property type="match status" value="1"/>
</dbReference>
<dbReference type="InterPro" id="IPR036249">
    <property type="entry name" value="Thioredoxin-like_sf"/>
</dbReference>
<dbReference type="InterPro" id="IPR045073">
    <property type="entry name" value="Omega/Tau-like"/>
</dbReference>
<comment type="catalytic activity">
    <reaction evidence="3">
        <text>RX + glutathione = an S-substituted glutathione + a halide anion + H(+)</text>
        <dbReference type="Rhea" id="RHEA:16437"/>
        <dbReference type="ChEBI" id="CHEBI:15378"/>
        <dbReference type="ChEBI" id="CHEBI:16042"/>
        <dbReference type="ChEBI" id="CHEBI:17792"/>
        <dbReference type="ChEBI" id="CHEBI:57925"/>
        <dbReference type="ChEBI" id="CHEBI:90779"/>
        <dbReference type="EC" id="2.5.1.18"/>
    </reaction>
</comment>
<dbReference type="InterPro" id="IPR036282">
    <property type="entry name" value="Glutathione-S-Trfase_C_sf"/>
</dbReference>
<evidence type="ECO:0000259" key="6">
    <source>
        <dbReference type="PROSITE" id="PS50405"/>
    </source>
</evidence>
<dbReference type="EMBL" id="JAHRHJ020000004">
    <property type="protein sequence ID" value="KAH9319959.1"/>
    <property type="molecule type" value="Genomic_DNA"/>
</dbReference>
<evidence type="ECO:0000256" key="3">
    <source>
        <dbReference type="ARBA" id="ARBA00047960"/>
    </source>
</evidence>
<dbReference type="InterPro" id="IPR010987">
    <property type="entry name" value="Glutathione-S-Trfase_C-like"/>
</dbReference>
<comment type="caution">
    <text evidence="7">The sequence shown here is derived from an EMBL/GenBank/DDBJ whole genome shotgun (WGS) entry which is preliminary data.</text>
</comment>